<proteinExistence type="inferred from homology"/>
<dbReference type="GO" id="GO:0032039">
    <property type="term" value="C:integrator complex"/>
    <property type="evidence" value="ECO:0007669"/>
    <property type="project" value="InterPro"/>
</dbReference>
<comment type="similarity">
    <text evidence="2">Belongs to the Integrator subunit 2 family.</text>
</comment>
<dbReference type="Pfam" id="PF10502">
    <property type="entry name" value="Peptidase_S26"/>
    <property type="match status" value="1"/>
</dbReference>
<dbReference type="Pfam" id="PF01408">
    <property type="entry name" value="GFO_IDH_MocA"/>
    <property type="match status" value="1"/>
</dbReference>
<evidence type="ECO:0000313" key="11">
    <source>
        <dbReference type="EMBL" id="TGZ31840.1"/>
    </source>
</evidence>
<comment type="similarity">
    <text evidence="3">Belongs to the Gfo/Idh/MocA family.</text>
</comment>
<dbReference type="InterPro" id="IPR019533">
    <property type="entry name" value="Peptidase_S26"/>
</dbReference>
<dbReference type="Gene3D" id="2.10.109.10">
    <property type="entry name" value="Umud Fragment, subunit A"/>
    <property type="match status" value="1"/>
</dbReference>
<dbReference type="InterPro" id="IPR036286">
    <property type="entry name" value="LexA/Signal_pep-like_sf"/>
</dbReference>
<name>A0A4S2J9U2_9HYME</name>
<evidence type="ECO:0000256" key="7">
    <source>
        <dbReference type="RuleBase" id="RU362041"/>
    </source>
</evidence>
<dbReference type="InterPro" id="IPR026236">
    <property type="entry name" value="Int2_metazoa"/>
</dbReference>
<dbReference type="InterPro" id="IPR036291">
    <property type="entry name" value="NAD(P)-bd_dom_sf"/>
</dbReference>
<gene>
    <name evidence="11" type="ORF">DBV15_06891</name>
</gene>
<dbReference type="Pfam" id="PF14750">
    <property type="entry name" value="INTS2"/>
    <property type="match status" value="1"/>
</dbReference>
<accession>A0A4S2J9U2</accession>
<comment type="subcellular location">
    <subcellularLocation>
        <location evidence="7">Mitochondrion inner membrane</location>
    </subcellularLocation>
    <subcellularLocation>
        <location evidence="1">Nucleus</location>
    </subcellularLocation>
</comment>
<dbReference type="GO" id="GO:0005743">
    <property type="term" value="C:mitochondrial inner membrane"/>
    <property type="evidence" value="ECO:0007669"/>
    <property type="project" value="UniProtKB-SubCell"/>
</dbReference>
<evidence type="ECO:0000259" key="10">
    <source>
        <dbReference type="Pfam" id="PF22725"/>
    </source>
</evidence>
<evidence type="ECO:0000256" key="4">
    <source>
        <dbReference type="ARBA" id="ARBA00011805"/>
    </source>
</evidence>
<dbReference type="EC" id="3.4.21.-" evidence="7"/>
<comment type="similarity">
    <text evidence="7">Belongs to the peptidase S26 family.</text>
</comment>
<feature type="domain" description="Peptidase S26" evidence="9">
    <location>
        <begin position="4"/>
        <end position="61"/>
    </location>
</feature>
<keyword evidence="7" id="KW-0472">Membrane</keyword>
<dbReference type="InterPro" id="IPR000223">
    <property type="entry name" value="Pept_S26A_signal_pept_1"/>
</dbReference>
<comment type="subunit">
    <text evidence="4">Heterodimer of 2 subunits, IMMPL1 and IMMPL2.</text>
</comment>
<feature type="domain" description="Gfo/Idh/MocA-like oxidoreductase N-terminal" evidence="8">
    <location>
        <begin position="92"/>
        <end position="210"/>
    </location>
</feature>
<dbReference type="EMBL" id="QBLH01003981">
    <property type="protein sequence ID" value="TGZ31840.1"/>
    <property type="molecule type" value="Genomic_DNA"/>
</dbReference>
<feature type="active site" evidence="6">
    <location>
        <position position="7"/>
    </location>
</feature>
<dbReference type="NCBIfam" id="TIGR02227">
    <property type="entry name" value="sigpep_I_bact"/>
    <property type="match status" value="1"/>
</dbReference>
<dbReference type="PRINTS" id="PR02105">
    <property type="entry name" value="INTSUBUNIT2"/>
</dbReference>
<dbReference type="PANTHER" id="PTHR28608">
    <property type="entry name" value="INTEGRATOR COMPLEX SUBUNIT 2"/>
    <property type="match status" value="1"/>
</dbReference>
<dbReference type="SUPFAM" id="SSF51306">
    <property type="entry name" value="LexA/Signal peptidase"/>
    <property type="match status" value="1"/>
</dbReference>
<comment type="caution">
    <text evidence="11">The sequence shown here is derived from an EMBL/GenBank/DDBJ whole genome shotgun (WGS) entry which is preliminary data.</text>
</comment>
<keyword evidence="12" id="KW-1185">Reference proteome</keyword>
<dbReference type="GO" id="GO:0000166">
    <property type="term" value="F:nucleotide binding"/>
    <property type="evidence" value="ECO:0007669"/>
    <property type="project" value="InterPro"/>
</dbReference>
<dbReference type="InterPro" id="IPR000683">
    <property type="entry name" value="Gfo/Idh/MocA-like_OxRdtase_N"/>
</dbReference>
<keyword evidence="5" id="KW-0539">Nucleus</keyword>
<evidence type="ECO:0000256" key="2">
    <source>
        <dbReference type="ARBA" id="ARBA00006705"/>
    </source>
</evidence>
<organism evidence="11 12">
    <name type="scientific">Temnothorax longispinosus</name>
    <dbReference type="NCBI Taxonomy" id="300112"/>
    <lineage>
        <taxon>Eukaryota</taxon>
        <taxon>Metazoa</taxon>
        <taxon>Ecdysozoa</taxon>
        <taxon>Arthropoda</taxon>
        <taxon>Hexapoda</taxon>
        <taxon>Insecta</taxon>
        <taxon>Pterygota</taxon>
        <taxon>Neoptera</taxon>
        <taxon>Endopterygota</taxon>
        <taxon>Hymenoptera</taxon>
        <taxon>Apocrita</taxon>
        <taxon>Aculeata</taxon>
        <taxon>Formicoidea</taxon>
        <taxon>Formicidae</taxon>
        <taxon>Myrmicinae</taxon>
        <taxon>Temnothorax</taxon>
    </lineage>
</organism>
<evidence type="ECO:0000259" key="9">
    <source>
        <dbReference type="Pfam" id="PF10502"/>
    </source>
</evidence>
<dbReference type="Gene3D" id="3.30.360.10">
    <property type="entry name" value="Dihydrodipicolinate Reductase, domain 2"/>
    <property type="match status" value="1"/>
</dbReference>
<dbReference type="GO" id="GO:0034472">
    <property type="term" value="P:snRNA 3'-end processing"/>
    <property type="evidence" value="ECO:0007669"/>
    <property type="project" value="TreeGrafter"/>
</dbReference>
<reference evidence="11 12" key="1">
    <citation type="journal article" date="2019" name="Philos. Trans. R. Soc. Lond., B, Biol. Sci.">
        <title>Ant behaviour and brain gene expression of defending hosts depend on the ecological success of the intruding social parasite.</title>
        <authorList>
            <person name="Kaur R."/>
            <person name="Stoldt M."/>
            <person name="Jongepier E."/>
            <person name="Feldmeyer B."/>
            <person name="Menzel F."/>
            <person name="Bornberg-Bauer E."/>
            <person name="Foitzik S."/>
        </authorList>
    </citation>
    <scope>NUCLEOTIDE SEQUENCE [LARGE SCALE GENOMIC DNA]</scope>
    <source>
        <tissue evidence="11">Whole body</tissue>
    </source>
</reference>
<evidence type="ECO:0000259" key="8">
    <source>
        <dbReference type="Pfam" id="PF01408"/>
    </source>
</evidence>
<dbReference type="PANTHER" id="PTHR28608:SF1">
    <property type="entry name" value="INTEGRATOR COMPLEX SUBUNIT 2"/>
    <property type="match status" value="1"/>
</dbReference>
<keyword evidence="7" id="KW-0496">Mitochondrion</keyword>
<dbReference type="STRING" id="300112.A0A4S2J9U2"/>
<dbReference type="InterPro" id="IPR029321">
    <property type="entry name" value="INTS2"/>
</dbReference>
<protein>
    <recommendedName>
        <fullName evidence="7">Mitochondrial inner membrane protease subunit</fullName>
        <ecNumber evidence="7">3.4.21.-</ecNumber>
    </recommendedName>
</protein>
<dbReference type="Gene3D" id="3.40.50.720">
    <property type="entry name" value="NAD(P)-binding Rossmann-like Domain"/>
    <property type="match status" value="1"/>
</dbReference>
<dbReference type="Proteomes" id="UP000310200">
    <property type="component" value="Unassembled WGS sequence"/>
</dbReference>
<feature type="domain" description="GFO/IDH/MocA-like oxidoreductase" evidence="10">
    <location>
        <begin position="224"/>
        <end position="339"/>
    </location>
</feature>
<sequence length="1516" mass="170074">MRCSGPSMEPTLYTNDVLLLERISVRLQRLEKGDIVISKCPNNPEQNICKRIVGLPGDRIRNGFTVTTIPYGHVWLEGDNRNNSIDSRMTTLRWGIISAGKISHDFVTALRSLPVNEHDAVAVAARQLSRAKDFAKLHEIKNAYDDYAKLATDKDIDIVYIGAIHPQHFDVAMLMLKHGKHVLCEKPLTVNLKQTTELINYARSKKLFLMEAVWSRCFPVYDIIRKEIVSGSIGDIHQVIVSFGFQMPDLDRIAFVTLKELGGGTILDLGIYCLQFACLVYDNEMPESIKATGFLNKNGVDMSMSATLTYKGSRTATIMTSALVDLPNEAYICGTKGTIKVPDFWCPPKVVLPSGTKTVPLPKLKHEINFINSAGLSYEAAEARDCILKGLIESPKVSHDTSLLLAKLEDELRRQLGVNVDIMELSLCSHKEIRPILPCLVRMSLISPLDITKECVEGRKQVLTILSGIESVNSIIALLSIDFHALEIDVRQEQQLRQKLGSVQRDSVLAQSLQSGLALEFERSESIRRIRLVLSEILFIASQIQELQKNQEFQIRQSDLFDNAVYMEEISYVICIALAELPTLLSLLDIVETLLHVKHGSDIICWIVANSPDSFSEVCAHLIANGERQEESALGRIRTQAITMLCQMNPSQALAIRAKCVELCRMPALAITLSLEHENANSSQPESDVVAFVSGLLLGSDQQVRSWIAMFIRNGQKRKWESQTALQLLREELLKRLQTIASQSTDSQLAESQVVQASALLRLYCALRGIGGIKFQDDEVAMIVQLLTSHPPPSPAGVRFVSLGLCMLIACPSLIGHHNLEKRSIEWVQWLVREEAYFESASGVTASFGEMLLLMAIHFHSNQLSAICELVCATLGMKIPIRPNNLTRIKQIFMQEIFTEQVVTAHAVKVPVTANLNANIPGFLPVHCIHQLLKSRAFAKHRVPIKNWIYRQICASVPPLHPVLPALVEVYVNSILMTNNKTSEHTNKPITENEIRQVFQNSVFGANFDFKKDPVNVMQTDADSMDIDASKPSLTSQLLLLYYLLLYEDVRLSNMHTFMSQSRKVKSYSTEFLSELPIKYLLQLVQRDQMNYASLFSPLLRLLATHFPHLSLVDDWLDDEMINIDSAIASYESTKISDIAIVEAFSHVKTCPSRTGRLLRQLMTLKPTEIWPHAELIVHYFKDILDEQVPRYIQELYKQVWLRLNTVLPRCLWVLSINALLIENSIVKNVFLTQDNIVLDPLQVLRCDTRVFRCAPILSVILRILQATLAASRSQLSRHMQDKPLTEKITGQLTSETEREDLRIALVAGQESAAVQILLEACLETEEDRKTPGQMWSLREIRSVVCSYLHQVFIADPSLAKLVHFQGYPRELLPITVSGIPSMHICLDWIPELLSQPESEKQVFAVDLASHLAIQYDLPKALSVSRLAINTLITLLGVLSAEDRVILFMPVLSSLTRICLAFPPLAEDITGLLLQLGRVSTAQAALGDKAADLLCQEVNKTFCTLLQKAILQSRVY</sequence>
<evidence type="ECO:0000256" key="6">
    <source>
        <dbReference type="PIRSR" id="PIRSR600223-1"/>
    </source>
</evidence>
<keyword evidence="7" id="KW-0999">Mitochondrion inner membrane</keyword>
<evidence type="ECO:0000256" key="3">
    <source>
        <dbReference type="ARBA" id="ARBA00010928"/>
    </source>
</evidence>
<feature type="active site" evidence="6">
    <location>
        <position position="50"/>
    </location>
</feature>
<dbReference type="InterPro" id="IPR055170">
    <property type="entry name" value="GFO_IDH_MocA-like_dom"/>
</dbReference>
<dbReference type="GO" id="GO:0004252">
    <property type="term" value="F:serine-type endopeptidase activity"/>
    <property type="evidence" value="ECO:0007669"/>
    <property type="project" value="InterPro"/>
</dbReference>
<keyword evidence="7" id="KW-0645">Protease</keyword>
<dbReference type="SUPFAM" id="SSF55347">
    <property type="entry name" value="Glyceraldehyde-3-phosphate dehydrogenase-like, C-terminal domain"/>
    <property type="match status" value="1"/>
</dbReference>
<dbReference type="CDD" id="cd06530">
    <property type="entry name" value="S26_SPase_I"/>
    <property type="match status" value="1"/>
</dbReference>
<evidence type="ECO:0000256" key="1">
    <source>
        <dbReference type="ARBA" id="ARBA00004123"/>
    </source>
</evidence>
<evidence type="ECO:0000256" key="5">
    <source>
        <dbReference type="ARBA" id="ARBA00023242"/>
    </source>
</evidence>
<evidence type="ECO:0000313" key="12">
    <source>
        <dbReference type="Proteomes" id="UP000310200"/>
    </source>
</evidence>
<keyword evidence="7" id="KW-0378">Hydrolase</keyword>
<dbReference type="SUPFAM" id="SSF51735">
    <property type="entry name" value="NAD(P)-binding Rossmann-fold domains"/>
    <property type="match status" value="1"/>
</dbReference>
<dbReference type="GO" id="GO:0006465">
    <property type="term" value="P:signal peptide processing"/>
    <property type="evidence" value="ECO:0007669"/>
    <property type="project" value="InterPro"/>
</dbReference>
<dbReference type="Pfam" id="PF22725">
    <property type="entry name" value="GFO_IDH_MocA_C3"/>
    <property type="match status" value="1"/>
</dbReference>